<protein>
    <submittedName>
        <fullName evidence="3">FlaA1/EpsC-like NDP-sugar epimerase</fullName>
    </submittedName>
</protein>
<dbReference type="InterPro" id="IPR003869">
    <property type="entry name" value="Polysac_CapD-like"/>
</dbReference>
<comment type="similarity">
    <text evidence="1">Belongs to the polysaccharide synthase family.</text>
</comment>
<dbReference type="Pfam" id="PF13727">
    <property type="entry name" value="CoA_binding_3"/>
    <property type="match status" value="1"/>
</dbReference>
<dbReference type="PANTHER" id="PTHR43318:SF1">
    <property type="entry name" value="POLYSACCHARIDE BIOSYNTHESIS PROTEIN EPSC-RELATED"/>
    <property type="match status" value="1"/>
</dbReference>
<dbReference type="InterPro" id="IPR051203">
    <property type="entry name" value="Polysaccharide_Synthase-Rel"/>
</dbReference>
<name>A0ABX0SV61_9PSEU</name>
<dbReference type="RefSeq" id="WP_208400176.1">
    <property type="nucleotide sequence ID" value="NZ_JAANOU010000001.1"/>
</dbReference>
<reference evidence="3 4" key="1">
    <citation type="submission" date="2020-03" db="EMBL/GenBank/DDBJ databases">
        <title>Sequencing the genomes of 1000 actinobacteria strains.</title>
        <authorList>
            <person name="Klenk H.-P."/>
        </authorList>
    </citation>
    <scope>NUCLEOTIDE SEQUENCE [LARGE SCALE GENOMIC DNA]</scope>
    <source>
        <strain evidence="3 4">DSM 45668</strain>
    </source>
</reference>
<evidence type="ECO:0000256" key="1">
    <source>
        <dbReference type="ARBA" id="ARBA00007430"/>
    </source>
</evidence>
<dbReference type="CDD" id="cd05237">
    <property type="entry name" value="UDP_invert_4-6DH_SDR_e"/>
    <property type="match status" value="1"/>
</dbReference>
<keyword evidence="4" id="KW-1185">Reference proteome</keyword>
<dbReference type="PANTHER" id="PTHR43318">
    <property type="entry name" value="UDP-N-ACETYLGLUCOSAMINE 4,6-DEHYDRATASE"/>
    <property type="match status" value="1"/>
</dbReference>
<proteinExistence type="inferred from homology"/>
<dbReference type="Proteomes" id="UP000754495">
    <property type="component" value="Unassembled WGS sequence"/>
</dbReference>
<feature type="domain" description="Polysaccharide biosynthesis protein CapD-like" evidence="2">
    <location>
        <begin position="158"/>
        <end position="435"/>
    </location>
</feature>
<accession>A0ABX0SV61</accession>
<gene>
    <name evidence="3" type="ORF">FHX46_003384</name>
</gene>
<organism evidence="3 4">
    <name type="scientific">Amycolatopsis viridis</name>
    <dbReference type="NCBI Taxonomy" id="185678"/>
    <lineage>
        <taxon>Bacteria</taxon>
        <taxon>Bacillati</taxon>
        <taxon>Actinomycetota</taxon>
        <taxon>Actinomycetes</taxon>
        <taxon>Pseudonocardiales</taxon>
        <taxon>Pseudonocardiaceae</taxon>
        <taxon>Amycolatopsis</taxon>
    </lineage>
</organism>
<evidence type="ECO:0000313" key="3">
    <source>
        <dbReference type="EMBL" id="NIH80854.1"/>
    </source>
</evidence>
<dbReference type="EMBL" id="JAANOU010000001">
    <property type="protein sequence ID" value="NIH80854.1"/>
    <property type="molecule type" value="Genomic_DNA"/>
</dbReference>
<evidence type="ECO:0000313" key="4">
    <source>
        <dbReference type="Proteomes" id="UP000754495"/>
    </source>
</evidence>
<dbReference type="SUPFAM" id="SSF51735">
    <property type="entry name" value="NAD(P)-binding Rossmann-fold domains"/>
    <property type="match status" value="2"/>
</dbReference>
<dbReference type="InterPro" id="IPR036291">
    <property type="entry name" value="NAD(P)-bd_dom_sf"/>
</dbReference>
<sequence length="498" mass="53834">MPLTHWRSRHRTSPGMAARTLIVGAGDAGRTLAHDLQQTPSYGLIPIGFLDDDVRKRHVARLPVLGRLAQLTDLVRAEAVDVVIVAIPSLPPVELAALLREASLSGARVRYLPTFHAAVQRGSRAADLYEVSPATLLGRDEINVVRTVTPTLIRGRRVLVTGAGGSIGSELCRQVRAYRPEALFMLDHDESNLHRLQLEITGEALLDADELIVADIRDRARVDQLFATLRPEIVFHAAAHKHLPLLERHPCEGVKTNVQGTQHLIDAAAAHGAHRFVLISTDKAAAPTSVLGATKRLAELVVRGHAGNSTVAGSVRFGNVLGSRGSFLDVLAHQIAAHEPVTITDPDADRFFMTVEEAVGLVLEAAGMAETGETFVLDMGDPVRLRSLVETYAAQVGEHDVEIRFTGLRPGEKLSEVLFSASEQRIPTGHPRVFATRGEPAPPDLDAGLGELYEAAERNDNDAVGDWLAKLVPGYRPAARGRPPSARALFGTLYPDDF</sequence>
<evidence type="ECO:0000259" key="2">
    <source>
        <dbReference type="Pfam" id="PF02719"/>
    </source>
</evidence>
<dbReference type="Gene3D" id="3.40.50.720">
    <property type="entry name" value="NAD(P)-binding Rossmann-like Domain"/>
    <property type="match status" value="2"/>
</dbReference>
<comment type="caution">
    <text evidence="3">The sequence shown here is derived from an EMBL/GenBank/DDBJ whole genome shotgun (WGS) entry which is preliminary data.</text>
</comment>
<dbReference type="Pfam" id="PF02719">
    <property type="entry name" value="Polysacc_synt_2"/>
    <property type="match status" value="1"/>
</dbReference>